<dbReference type="PANTHER" id="PTHR10411:SF3">
    <property type="entry name" value="GROWTH ARREST AND DNA DAMAGE-INDUCIBLE PROTEIN GADD45 ALPHA"/>
    <property type="match status" value="1"/>
</dbReference>
<evidence type="ECO:0000256" key="6">
    <source>
        <dbReference type="ARBA" id="ARBA00023242"/>
    </source>
</evidence>
<keyword evidence="4" id="KW-0227">DNA damage</keyword>
<evidence type="ECO:0000256" key="9">
    <source>
        <dbReference type="SAM" id="MobiDB-lite"/>
    </source>
</evidence>
<evidence type="ECO:0000256" key="8">
    <source>
        <dbReference type="ARBA" id="ARBA00040000"/>
    </source>
</evidence>
<dbReference type="EMBL" id="JAUNZN010000006">
    <property type="protein sequence ID" value="KAK4819329.1"/>
    <property type="molecule type" value="Genomic_DNA"/>
</dbReference>
<dbReference type="GO" id="GO:0005737">
    <property type="term" value="C:cytoplasm"/>
    <property type="evidence" value="ECO:0007669"/>
    <property type="project" value="TreeGrafter"/>
</dbReference>
<dbReference type="Pfam" id="PF01248">
    <property type="entry name" value="Ribosomal_L7Ae"/>
    <property type="match status" value="1"/>
</dbReference>
<evidence type="ECO:0000256" key="2">
    <source>
        <dbReference type="ARBA" id="ARBA00007361"/>
    </source>
</evidence>
<dbReference type="InterPro" id="IPR029064">
    <property type="entry name" value="Ribosomal_eL30-like_sf"/>
</dbReference>
<dbReference type="InterPro" id="IPR004038">
    <property type="entry name" value="Ribosomal_eL8/eL30/eS12/Gad45"/>
</dbReference>
<keyword evidence="12" id="KW-1185">Reference proteome</keyword>
<comment type="similarity">
    <text evidence="2">Belongs to the GADD45 family.</text>
</comment>
<evidence type="ECO:0000313" key="12">
    <source>
        <dbReference type="Proteomes" id="UP001333110"/>
    </source>
</evidence>
<evidence type="ECO:0000256" key="5">
    <source>
        <dbReference type="ARBA" id="ARBA00022810"/>
    </source>
</evidence>
<feature type="region of interest" description="Disordered" evidence="9">
    <location>
        <begin position="202"/>
        <end position="233"/>
    </location>
</feature>
<dbReference type="GO" id="GO:0006974">
    <property type="term" value="P:DNA damage response"/>
    <property type="evidence" value="ECO:0007669"/>
    <property type="project" value="UniProtKB-KW"/>
</dbReference>
<evidence type="ECO:0000259" key="10">
    <source>
        <dbReference type="Pfam" id="PF01248"/>
    </source>
</evidence>
<dbReference type="Proteomes" id="UP001333110">
    <property type="component" value="Unassembled WGS sequence"/>
</dbReference>
<dbReference type="GO" id="GO:0005634">
    <property type="term" value="C:nucleus"/>
    <property type="evidence" value="ECO:0007669"/>
    <property type="project" value="UniProtKB-SubCell"/>
</dbReference>
<gene>
    <name evidence="11" type="ORF">QYF61_001162</name>
</gene>
<accession>A0AAN7N3U3</accession>
<dbReference type="PANTHER" id="PTHR10411">
    <property type="entry name" value="GROWTH ARREST AND DNA DAMAGE-INDUCIBLE PROTEIN GADD45"/>
    <property type="match status" value="1"/>
</dbReference>
<dbReference type="AlphaFoldDB" id="A0AAN7N3U3"/>
<proteinExistence type="inferred from homology"/>
<evidence type="ECO:0000256" key="7">
    <source>
        <dbReference type="ARBA" id="ARBA00023306"/>
    </source>
</evidence>
<evidence type="ECO:0000256" key="4">
    <source>
        <dbReference type="ARBA" id="ARBA00022763"/>
    </source>
</evidence>
<evidence type="ECO:0000313" key="11">
    <source>
        <dbReference type="EMBL" id="KAK4819329.1"/>
    </source>
</evidence>
<sequence>MAGAGWPVAGRITPAGRLCAAEAAAARSERGGRGTGTGTSGGCTMTLEELPGDHRTAGRYGTGAVRMEQAGDALEEVLSKALSQRSLTLGVYEAAKLLNVDPDNVVLCLLAADEEEAGDAALQIHFTLIQAFCCENDINILRVSNPARLAQLLLPAAGPEPPADLHCVLVTVSPASTPLSGHRAALSCTSHRCKRMRTRSEPFSPRLCRPASPTGRPGAAGGRPGAGQLVPKQAAGALRRSGCKAELVFPNPHASQWKDPALSQLMCFCRESRYMDQWVPVINLPER</sequence>
<feature type="domain" description="Ribosomal protein eL8/eL30/eS12/Gadd45" evidence="10">
    <location>
        <begin position="72"/>
        <end position="153"/>
    </location>
</feature>
<comment type="subcellular location">
    <subcellularLocation>
        <location evidence="1">Nucleus</location>
    </subcellularLocation>
</comment>
<keyword evidence="3" id="KW-0597">Phosphoprotein</keyword>
<keyword evidence="7" id="KW-0131">Cell cycle</keyword>
<keyword evidence="5" id="KW-0338">Growth arrest</keyword>
<name>A0AAN7N3U3_MYCAM</name>
<dbReference type="Gene3D" id="3.30.1330.30">
    <property type="match status" value="2"/>
</dbReference>
<reference evidence="11 12" key="1">
    <citation type="journal article" date="2023" name="J. Hered.">
        <title>Chromosome-level genome of the wood stork (Mycteria americana) provides insight into avian chromosome evolution.</title>
        <authorList>
            <person name="Flamio R. Jr."/>
            <person name="Ramstad K.M."/>
        </authorList>
    </citation>
    <scope>NUCLEOTIDE SEQUENCE [LARGE SCALE GENOMIC DNA]</scope>
    <source>
        <strain evidence="11">JAX WOST 10</strain>
    </source>
</reference>
<evidence type="ECO:0000256" key="3">
    <source>
        <dbReference type="ARBA" id="ARBA00022553"/>
    </source>
</evidence>
<comment type="caution">
    <text evidence="11">The sequence shown here is derived from an EMBL/GenBank/DDBJ whole genome shotgun (WGS) entry which is preliminary data.</text>
</comment>
<keyword evidence="6" id="KW-0539">Nucleus</keyword>
<dbReference type="SUPFAM" id="SSF55315">
    <property type="entry name" value="L30e-like"/>
    <property type="match status" value="1"/>
</dbReference>
<dbReference type="GO" id="GO:0051726">
    <property type="term" value="P:regulation of cell cycle"/>
    <property type="evidence" value="ECO:0007669"/>
    <property type="project" value="UniProtKB-KW"/>
</dbReference>
<protein>
    <recommendedName>
        <fullName evidence="8">Growth arrest and DNA damage-inducible protein GADD45 alpha</fullName>
    </recommendedName>
</protein>
<evidence type="ECO:0000256" key="1">
    <source>
        <dbReference type="ARBA" id="ARBA00004123"/>
    </source>
</evidence>
<dbReference type="InterPro" id="IPR024824">
    <property type="entry name" value="GADD45"/>
</dbReference>
<organism evidence="11 12">
    <name type="scientific">Mycteria americana</name>
    <name type="common">Wood stork</name>
    <dbReference type="NCBI Taxonomy" id="33587"/>
    <lineage>
        <taxon>Eukaryota</taxon>
        <taxon>Metazoa</taxon>
        <taxon>Chordata</taxon>
        <taxon>Craniata</taxon>
        <taxon>Vertebrata</taxon>
        <taxon>Euteleostomi</taxon>
        <taxon>Archelosauria</taxon>
        <taxon>Archosauria</taxon>
        <taxon>Dinosauria</taxon>
        <taxon>Saurischia</taxon>
        <taxon>Theropoda</taxon>
        <taxon>Coelurosauria</taxon>
        <taxon>Aves</taxon>
        <taxon>Neognathae</taxon>
        <taxon>Neoaves</taxon>
        <taxon>Aequornithes</taxon>
        <taxon>Ciconiiformes</taxon>
        <taxon>Ciconiidae</taxon>
        <taxon>Mycteria</taxon>
    </lineage>
</organism>